<dbReference type="RefSeq" id="WP_146427065.1">
    <property type="nucleotide sequence ID" value="NZ_CP142033.1"/>
</dbReference>
<organism evidence="3 4">
    <name type="scientific">Pseudomonas saxonica</name>
    <dbReference type="NCBI Taxonomy" id="2600598"/>
    <lineage>
        <taxon>Bacteria</taxon>
        <taxon>Pseudomonadati</taxon>
        <taxon>Pseudomonadota</taxon>
        <taxon>Gammaproteobacteria</taxon>
        <taxon>Pseudomonadales</taxon>
        <taxon>Pseudomonadaceae</taxon>
        <taxon>Pseudomonas</taxon>
    </lineage>
</organism>
<dbReference type="Proteomes" id="UP000317901">
    <property type="component" value="Unassembled WGS sequence"/>
</dbReference>
<dbReference type="EMBL" id="VFIP01000049">
    <property type="protein sequence ID" value="TWR84834.1"/>
    <property type="molecule type" value="Genomic_DNA"/>
</dbReference>
<dbReference type="InterPro" id="IPR007157">
    <property type="entry name" value="PspA_VIPP1"/>
</dbReference>
<dbReference type="AlphaFoldDB" id="A0A5C5PTL6"/>
<accession>A0A5C5PTL6</accession>
<protein>
    <submittedName>
        <fullName evidence="3">PspA/IM30 family protein</fullName>
    </submittedName>
</protein>
<gene>
    <name evidence="3" type="ORF">FJD37_19565</name>
</gene>
<dbReference type="Pfam" id="PF04012">
    <property type="entry name" value="PspA_IM30"/>
    <property type="match status" value="1"/>
</dbReference>
<name>A0A5C5PTL6_9PSED</name>
<keyword evidence="2" id="KW-0175">Coiled coil</keyword>
<dbReference type="PANTHER" id="PTHR31088:SF9">
    <property type="entry name" value="PHAGE SHOCK PROTEIN A"/>
    <property type="match status" value="1"/>
</dbReference>
<evidence type="ECO:0000313" key="4">
    <source>
        <dbReference type="Proteomes" id="UP000317901"/>
    </source>
</evidence>
<comment type="caution">
    <text evidence="3">The sequence shown here is derived from an EMBL/GenBank/DDBJ whole genome shotgun (WGS) entry which is preliminary data.</text>
</comment>
<evidence type="ECO:0000256" key="1">
    <source>
        <dbReference type="ARBA" id="ARBA00043985"/>
    </source>
</evidence>
<reference evidence="3 4" key="1">
    <citation type="submission" date="2019-06" db="EMBL/GenBank/DDBJ databases">
        <title>Pseudomonas bimorpha sp. nov. isolated from bovine raw milk and skim milk concentrate.</title>
        <authorList>
            <person name="Hofmann K."/>
            <person name="Huptas C."/>
            <person name="Doll E."/>
            <person name="Scherer S."/>
            <person name="Wenning M."/>
        </authorList>
    </citation>
    <scope>NUCLEOTIDE SEQUENCE [LARGE SCALE GENOMIC DNA]</scope>
    <source>
        <strain evidence="3 4">DSM 108990</strain>
    </source>
</reference>
<dbReference type="OrthoDB" id="8844617at2"/>
<evidence type="ECO:0000256" key="2">
    <source>
        <dbReference type="SAM" id="Coils"/>
    </source>
</evidence>
<feature type="coiled-coil region" evidence="2">
    <location>
        <begin position="89"/>
        <end position="144"/>
    </location>
</feature>
<proteinExistence type="inferred from homology"/>
<comment type="similarity">
    <text evidence="1">Belongs to the PspA/Vipp/IM30 family.</text>
</comment>
<sequence>MNVWSKLLTALRGGANEVGEALVDGQALRILEQEIRDADTQLHKSKEALAQIMAKHMLATEREKNSTAKIEDLEHYTLKALASGDETLATELAEKIASLEIRMPETQAQTASLGSSAAQLRKAITMAQDRLQTLKQQMDSAKTTESVQTAQLAVTQSCGAPKASLQVAAQSLDRIKLKQAELGAKIEATDQLAELSNPDAALENKLMAAGIVPSKPSAASVLTRLRARPHTEA</sequence>
<evidence type="ECO:0000313" key="3">
    <source>
        <dbReference type="EMBL" id="TWR84834.1"/>
    </source>
</evidence>
<dbReference type="PANTHER" id="PTHR31088">
    <property type="entry name" value="MEMBRANE-ASSOCIATED PROTEIN VIPP1, CHLOROPLASTIC"/>
    <property type="match status" value="1"/>
</dbReference>